<dbReference type="PANTHER" id="PTHR30244">
    <property type="entry name" value="TRANSAMINASE"/>
    <property type="match status" value="1"/>
</dbReference>
<dbReference type="PIRSF" id="PIRSF000390">
    <property type="entry name" value="PLP_StrS"/>
    <property type="match status" value="1"/>
</dbReference>
<dbReference type="Gene3D" id="3.90.1150.10">
    <property type="entry name" value="Aspartate Aminotransferase, domain 1"/>
    <property type="match status" value="1"/>
</dbReference>
<dbReference type="Proteomes" id="UP001596226">
    <property type="component" value="Unassembled WGS sequence"/>
</dbReference>
<evidence type="ECO:0000256" key="1">
    <source>
        <dbReference type="ARBA" id="ARBA00001933"/>
    </source>
</evidence>
<dbReference type="SUPFAM" id="SSF53383">
    <property type="entry name" value="PLP-dependent transferases"/>
    <property type="match status" value="1"/>
</dbReference>
<dbReference type="InterPro" id="IPR015422">
    <property type="entry name" value="PyrdxlP-dep_Trfase_small"/>
</dbReference>
<organism evidence="3 4">
    <name type="scientific">Micromonospora vulcania</name>
    <dbReference type="NCBI Taxonomy" id="1441873"/>
    <lineage>
        <taxon>Bacteria</taxon>
        <taxon>Bacillati</taxon>
        <taxon>Actinomycetota</taxon>
        <taxon>Actinomycetes</taxon>
        <taxon>Micromonosporales</taxon>
        <taxon>Micromonosporaceae</taxon>
        <taxon>Micromonospora</taxon>
    </lineage>
</organism>
<dbReference type="Pfam" id="PF01041">
    <property type="entry name" value="DegT_DnrJ_EryC1"/>
    <property type="match status" value="1"/>
</dbReference>
<protein>
    <submittedName>
        <fullName evidence="3">DegT/DnrJ/EryC1/StrS family aminotransferase</fullName>
    </submittedName>
</protein>
<dbReference type="CDD" id="cd00616">
    <property type="entry name" value="AHBA_syn"/>
    <property type="match status" value="1"/>
</dbReference>
<dbReference type="InterPro" id="IPR000653">
    <property type="entry name" value="DegT/StrS_aminotransferase"/>
</dbReference>
<dbReference type="GO" id="GO:0008483">
    <property type="term" value="F:transaminase activity"/>
    <property type="evidence" value="ECO:0007669"/>
    <property type="project" value="UniProtKB-KW"/>
</dbReference>
<dbReference type="EMBL" id="JBHSQS010000005">
    <property type="protein sequence ID" value="MFC5923794.1"/>
    <property type="molecule type" value="Genomic_DNA"/>
</dbReference>
<evidence type="ECO:0000313" key="3">
    <source>
        <dbReference type="EMBL" id="MFC5923794.1"/>
    </source>
</evidence>
<comment type="caution">
    <text evidence="3">The sequence shown here is derived from an EMBL/GenBank/DDBJ whole genome shotgun (WGS) entry which is preliminary data.</text>
</comment>
<keyword evidence="3" id="KW-0032">Aminotransferase</keyword>
<comment type="cofactor">
    <cofactor evidence="1">
        <name>pyridoxal 5'-phosphate</name>
        <dbReference type="ChEBI" id="CHEBI:597326"/>
    </cofactor>
</comment>
<keyword evidence="3" id="KW-0808">Transferase</keyword>
<dbReference type="PANTHER" id="PTHR30244:SF34">
    <property type="entry name" value="DTDP-4-AMINO-4,6-DIDEOXYGALACTOSE TRANSAMINASE"/>
    <property type="match status" value="1"/>
</dbReference>
<accession>A0ABW1H296</accession>
<reference evidence="4" key="1">
    <citation type="journal article" date="2019" name="Int. J. Syst. Evol. Microbiol.">
        <title>The Global Catalogue of Microorganisms (GCM) 10K type strain sequencing project: providing services to taxonomists for standard genome sequencing and annotation.</title>
        <authorList>
            <consortium name="The Broad Institute Genomics Platform"/>
            <consortium name="The Broad Institute Genome Sequencing Center for Infectious Disease"/>
            <person name="Wu L."/>
            <person name="Ma J."/>
        </authorList>
    </citation>
    <scope>NUCLEOTIDE SEQUENCE [LARGE SCALE GENOMIC DNA]</scope>
    <source>
        <strain evidence="4">CGMCC 4.7144</strain>
    </source>
</reference>
<comment type="similarity">
    <text evidence="2">Belongs to the DegT/DnrJ/EryC1 family.</text>
</comment>
<keyword evidence="4" id="KW-1185">Reference proteome</keyword>
<proteinExistence type="inferred from homology"/>
<dbReference type="InterPro" id="IPR015421">
    <property type="entry name" value="PyrdxlP-dep_Trfase_major"/>
</dbReference>
<sequence>MIDVIPVASPHLDEDDITAAVRVLRSGALVQGREVAAFEDEFSDLVDGRHCIAVNSGTTALWLPLLGLGIGPGDEVIIPAFTFAATAAAVRLTGATPVFADIDPVSFCLDPTAAAEAVTSRTAAIIPVHLFGHPADLGALLTLARRHGIALIEDAAQAHAATLHARPVGTFGTAAAFSFYPTKNMQSVEGGMITTADPGLARTLRLLRNVGMETRYCHEIVGTNGRLNDVFAAIGRTQLRKLPARTAARRAHAAHLDAALAGVAGISPPTTGIGAGHVYHQYTIRVDDGRDAFAQALLEDRVGCSVHYPVPLHRSPAYRTAAHLPHTDTAAAQVLSLPVHPGLARADLDRIVTTVLRHARREQLAA</sequence>
<keyword evidence="2" id="KW-0663">Pyridoxal phosphate</keyword>
<dbReference type="InterPro" id="IPR015424">
    <property type="entry name" value="PyrdxlP-dep_Trfase"/>
</dbReference>
<evidence type="ECO:0000256" key="2">
    <source>
        <dbReference type="RuleBase" id="RU004508"/>
    </source>
</evidence>
<gene>
    <name evidence="3" type="ORF">ACFQGL_10620</name>
</gene>
<evidence type="ECO:0000313" key="4">
    <source>
        <dbReference type="Proteomes" id="UP001596226"/>
    </source>
</evidence>
<dbReference type="Gene3D" id="3.40.640.10">
    <property type="entry name" value="Type I PLP-dependent aspartate aminotransferase-like (Major domain)"/>
    <property type="match status" value="1"/>
</dbReference>
<name>A0ABW1H296_9ACTN</name>
<dbReference type="RefSeq" id="WP_377509150.1">
    <property type="nucleotide sequence ID" value="NZ_JBHSQS010000005.1"/>
</dbReference>